<proteinExistence type="inferred from homology"/>
<comment type="caution">
    <text evidence="7">The sequence shown here is derived from an EMBL/GenBank/DDBJ whole genome shotgun (WGS) entry which is preliminary data.</text>
</comment>
<feature type="compositionally biased region" description="Polar residues" evidence="5">
    <location>
        <begin position="296"/>
        <end position="306"/>
    </location>
</feature>
<feature type="compositionally biased region" description="Acidic residues" evidence="5">
    <location>
        <begin position="152"/>
        <end position="162"/>
    </location>
</feature>
<dbReference type="AlphaFoldDB" id="A0AAD8T358"/>
<dbReference type="PANTHER" id="PTHR47447">
    <property type="entry name" value="OS03G0856100 PROTEIN"/>
    <property type="match status" value="1"/>
</dbReference>
<dbReference type="PROSITE" id="PS51375">
    <property type="entry name" value="PPR"/>
    <property type="match status" value="2"/>
</dbReference>
<dbReference type="GO" id="GO:0045727">
    <property type="term" value="P:positive regulation of translation"/>
    <property type="evidence" value="ECO:0007669"/>
    <property type="project" value="TreeGrafter"/>
</dbReference>
<evidence type="ECO:0000256" key="2">
    <source>
        <dbReference type="ARBA" id="ARBA00022737"/>
    </source>
</evidence>
<protein>
    <recommendedName>
        <fullName evidence="9">Pentatricopeptide repeat-containing protein</fullName>
    </recommendedName>
</protein>
<evidence type="ECO:0000256" key="6">
    <source>
        <dbReference type="SAM" id="Phobius"/>
    </source>
</evidence>
<dbReference type="Proteomes" id="UP001231189">
    <property type="component" value="Unassembled WGS sequence"/>
</dbReference>
<dbReference type="GO" id="GO:0042134">
    <property type="term" value="F:rRNA primary transcript binding"/>
    <property type="evidence" value="ECO:0007669"/>
    <property type="project" value="TreeGrafter"/>
</dbReference>
<organism evidence="7 8">
    <name type="scientific">Lolium multiflorum</name>
    <name type="common">Italian ryegrass</name>
    <name type="synonym">Lolium perenne subsp. multiflorum</name>
    <dbReference type="NCBI Taxonomy" id="4521"/>
    <lineage>
        <taxon>Eukaryota</taxon>
        <taxon>Viridiplantae</taxon>
        <taxon>Streptophyta</taxon>
        <taxon>Embryophyta</taxon>
        <taxon>Tracheophyta</taxon>
        <taxon>Spermatophyta</taxon>
        <taxon>Magnoliopsida</taxon>
        <taxon>Liliopsida</taxon>
        <taxon>Poales</taxon>
        <taxon>Poaceae</taxon>
        <taxon>BOP clade</taxon>
        <taxon>Pooideae</taxon>
        <taxon>Poodae</taxon>
        <taxon>Poeae</taxon>
        <taxon>Poeae Chloroplast Group 2 (Poeae type)</taxon>
        <taxon>Loliodinae</taxon>
        <taxon>Loliinae</taxon>
        <taxon>Lolium</taxon>
    </lineage>
</organism>
<keyword evidence="2" id="KW-0677">Repeat</keyword>
<evidence type="ECO:0000313" key="8">
    <source>
        <dbReference type="Proteomes" id="UP001231189"/>
    </source>
</evidence>
<keyword evidence="6" id="KW-0812">Transmembrane</keyword>
<evidence type="ECO:0000313" key="7">
    <source>
        <dbReference type="EMBL" id="KAK1669043.1"/>
    </source>
</evidence>
<dbReference type="InterPro" id="IPR011990">
    <property type="entry name" value="TPR-like_helical_dom_sf"/>
</dbReference>
<dbReference type="GO" id="GO:0009570">
    <property type="term" value="C:chloroplast stroma"/>
    <property type="evidence" value="ECO:0007669"/>
    <property type="project" value="TreeGrafter"/>
</dbReference>
<gene>
    <name evidence="7" type="ORF">QYE76_057202</name>
</gene>
<feature type="region of interest" description="Disordered" evidence="5">
    <location>
        <begin position="287"/>
        <end position="309"/>
    </location>
</feature>
<sequence length="416" mass="45300">MASIASLTPREAEALCASNYPCPPGYRVPTGWLLSVGGVPVPPVPLGVAREMAITNHYYFELTPEQRRNPQWHPDYSPTWESFFINRRERALARHEEGGPPPPNFNEAGRRLWWRGRTLQGVMAYRGPRLRYPQSQPTRAHPPTFEYRDPDASDDDDGDYDDYSGDYYRARHEAPVSDADSVIAVAVAAAIAIAVAVALAVAAAVALTGRAVVAASPAPLLLSRRRPHRGEHPLLSIPRLPRVASSAAARLAGRSPRARRLPRHGRRRPPLTHARRVFEEIRPAAPPATLDGRAAPSSTSRATPTGCSVDAPAGVPPSVVTYNTMLRVYGDAGLFGEAVHLFGLMCSASDGNGGGGSIVKPNIVTYSTILSIWVKAGKLDRADKLFEKLQESGTEIDPVLYRRWSSRARALRACFA</sequence>
<dbReference type="PANTHER" id="PTHR47447:SF7">
    <property type="entry name" value="PENTATRICOPEPTIDE REPEAT-CONTAINING PROTEIN"/>
    <property type="match status" value="1"/>
</dbReference>
<dbReference type="EMBL" id="JAUUTY010000003">
    <property type="protein sequence ID" value="KAK1669043.1"/>
    <property type="molecule type" value="Genomic_DNA"/>
</dbReference>
<evidence type="ECO:0000256" key="5">
    <source>
        <dbReference type="SAM" id="MobiDB-lite"/>
    </source>
</evidence>
<dbReference type="NCBIfam" id="TIGR00756">
    <property type="entry name" value="PPR"/>
    <property type="match status" value="2"/>
</dbReference>
<feature type="repeat" description="PPR" evidence="4">
    <location>
        <begin position="318"/>
        <end position="348"/>
    </location>
</feature>
<keyword evidence="8" id="KW-1185">Reference proteome</keyword>
<feature type="repeat" description="PPR" evidence="4">
    <location>
        <begin position="362"/>
        <end position="396"/>
    </location>
</feature>
<accession>A0AAD8T358</accession>
<feature type="region of interest" description="Disordered" evidence="5">
    <location>
        <begin position="127"/>
        <end position="162"/>
    </location>
</feature>
<evidence type="ECO:0000256" key="4">
    <source>
        <dbReference type="PROSITE-ProRule" id="PRU00708"/>
    </source>
</evidence>
<dbReference type="Pfam" id="PF12854">
    <property type="entry name" value="PPR_1"/>
    <property type="match status" value="1"/>
</dbReference>
<keyword evidence="6" id="KW-0472">Membrane</keyword>
<reference evidence="7" key="1">
    <citation type="submission" date="2023-07" db="EMBL/GenBank/DDBJ databases">
        <title>A chromosome-level genome assembly of Lolium multiflorum.</title>
        <authorList>
            <person name="Chen Y."/>
            <person name="Copetti D."/>
            <person name="Kolliker R."/>
            <person name="Studer B."/>
        </authorList>
    </citation>
    <scope>NUCLEOTIDE SEQUENCE</scope>
    <source>
        <strain evidence="7">02402/16</strain>
        <tissue evidence="7">Leaf</tissue>
    </source>
</reference>
<comment type="similarity">
    <text evidence="1">Belongs to the PPR family. P subfamily.</text>
</comment>
<dbReference type="InterPro" id="IPR002885">
    <property type="entry name" value="PPR_rpt"/>
</dbReference>
<keyword evidence="3" id="KW-0809">Transit peptide</keyword>
<feature type="transmembrane region" description="Helical" evidence="6">
    <location>
        <begin position="182"/>
        <end position="207"/>
    </location>
</feature>
<name>A0AAD8T358_LOLMU</name>
<evidence type="ECO:0000256" key="1">
    <source>
        <dbReference type="ARBA" id="ARBA00007626"/>
    </source>
</evidence>
<dbReference type="GO" id="GO:0003729">
    <property type="term" value="F:mRNA binding"/>
    <property type="evidence" value="ECO:0007669"/>
    <property type="project" value="TreeGrafter"/>
</dbReference>
<dbReference type="Gene3D" id="1.25.40.10">
    <property type="entry name" value="Tetratricopeptide repeat domain"/>
    <property type="match status" value="1"/>
</dbReference>
<evidence type="ECO:0000256" key="3">
    <source>
        <dbReference type="ARBA" id="ARBA00022946"/>
    </source>
</evidence>
<keyword evidence="6" id="KW-1133">Transmembrane helix</keyword>
<evidence type="ECO:0008006" key="9">
    <source>
        <dbReference type="Google" id="ProtNLM"/>
    </source>
</evidence>
<dbReference type="Pfam" id="PF01535">
    <property type="entry name" value="PPR"/>
    <property type="match status" value="1"/>
</dbReference>